<dbReference type="Proteomes" id="UP000594638">
    <property type="component" value="Unassembled WGS sequence"/>
</dbReference>
<gene>
    <name evidence="1" type="ORF">OLEA9_A050338</name>
</gene>
<proteinExistence type="predicted"/>
<reference evidence="1 2" key="1">
    <citation type="submission" date="2019-12" db="EMBL/GenBank/DDBJ databases">
        <authorList>
            <person name="Alioto T."/>
            <person name="Alioto T."/>
            <person name="Gomez Garrido J."/>
        </authorList>
    </citation>
    <scope>NUCLEOTIDE SEQUENCE [LARGE SCALE GENOMIC DNA]</scope>
</reference>
<evidence type="ECO:0000313" key="2">
    <source>
        <dbReference type="Proteomes" id="UP000594638"/>
    </source>
</evidence>
<dbReference type="EMBL" id="CACTIH010002197">
    <property type="protein sequence ID" value="CAA2974783.1"/>
    <property type="molecule type" value="Genomic_DNA"/>
</dbReference>
<organism evidence="1 2">
    <name type="scientific">Olea europaea subsp. europaea</name>
    <dbReference type="NCBI Taxonomy" id="158383"/>
    <lineage>
        <taxon>Eukaryota</taxon>
        <taxon>Viridiplantae</taxon>
        <taxon>Streptophyta</taxon>
        <taxon>Embryophyta</taxon>
        <taxon>Tracheophyta</taxon>
        <taxon>Spermatophyta</taxon>
        <taxon>Magnoliopsida</taxon>
        <taxon>eudicotyledons</taxon>
        <taxon>Gunneridae</taxon>
        <taxon>Pentapetalae</taxon>
        <taxon>asterids</taxon>
        <taxon>lamiids</taxon>
        <taxon>Lamiales</taxon>
        <taxon>Oleaceae</taxon>
        <taxon>Oleeae</taxon>
        <taxon>Olea</taxon>
    </lineage>
</organism>
<protein>
    <submittedName>
        <fullName evidence="1">Uncharacterized protein</fullName>
    </submittedName>
</protein>
<dbReference type="AlphaFoldDB" id="A0A8S0R8R1"/>
<dbReference type="OrthoDB" id="914265at2759"/>
<name>A0A8S0R8R1_OLEEU</name>
<keyword evidence="2" id="KW-1185">Reference proteome</keyword>
<sequence length="111" mass="13142">MLTEEISLLRSTLNYIDVARHLQLEELAMKTRDLAYEISYVINSVTPVWYLTLRLSQLLEKIHLVKKAIQEKKSRCEQVQPQAKELTIWKTILWVSRMRKPKLLIKSPVDH</sequence>
<comment type="caution">
    <text evidence="1">The sequence shown here is derived from an EMBL/GenBank/DDBJ whole genome shotgun (WGS) entry which is preliminary data.</text>
</comment>
<accession>A0A8S0R8R1</accession>
<dbReference type="Gramene" id="OE9A050338T1">
    <property type="protein sequence ID" value="OE9A050338C1"/>
    <property type="gene ID" value="OE9A050338"/>
</dbReference>
<evidence type="ECO:0000313" key="1">
    <source>
        <dbReference type="EMBL" id="CAA2974783.1"/>
    </source>
</evidence>